<sequence length="330" mass="35142">MPKQPTQGWTRRRATASALLVAGAALLGTPAAWADSYPSKPITLILPFPAGGATDVQMRVLAQAAAKELGQPIIMSNRPGVGGTLGPAAMAQSSPPDGYTIALIAATLFRLPHLMKVSYDPVKDFTYLINLTGYANGLVVRQDAPWKNVQELLADAKARPGAISYGATGKGSSGHIAMERLLRTAGVQMTFIPYKGGAETTTALLGGHLNVISDPGWGPIVESGKARVLATLGEARLKRFPQVPTLKELGFDLVVNSPIGLAGPKGMEPAVVKRLHDAFRKAMNDPGYQQALELNDQVPLYMGAEEYGRYATEQTAREKVFVQELGIKLD</sequence>
<protein>
    <submittedName>
        <fullName evidence="3">Tripartite-type tricarboxylate transporter receptor subunit TctC</fullName>
    </submittedName>
</protein>
<proteinExistence type="inferred from homology"/>
<dbReference type="SUPFAM" id="SSF53850">
    <property type="entry name" value="Periplasmic binding protein-like II"/>
    <property type="match status" value="1"/>
</dbReference>
<dbReference type="PANTHER" id="PTHR42928">
    <property type="entry name" value="TRICARBOXYLATE-BINDING PROTEIN"/>
    <property type="match status" value="1"/>
</dbReference>
<dbReference type="InterPro" id="IPR006311">
    <property type="entry name" value="TAT_signal"/>
</dbReference>
<evidence type="ECO:0000313" key="3">
    <source>
        <dbReference type="EMBL" id="TCP15021.1"/>
    </source>
</evidence>
<gene>
    <name evidence="3" type="ORF">EV674_12617</name>
</gene>
<accession>A0A4R2N458</accession>
<keyword evidence="3" id="KW-0675">Receptor</keyword>
<dbReference type="AlphaFoldDB" id="A0A4R2N458"/>
<feature type="signal peptide" evidence="2">
    <location>
        <begin position="1"/>
        <end position="34"/>
    </location>
</feature>
<dbReference type="CDD" id="cd07012">
    <property type="entry name" value="PBP2_Bug_TTT"/>
    <property type="match status" value="1"/>
</dbReference>
<dbReference type="InterPro" id="IPR042100">
    <property type="entry name" value="Bug_dom1"/>
</dbReference>
<evidence type="ECO:0000313" key="4">
    <source>
        <dbReference type="Proteomes" id="UP000295182"/>
    </source>
</evidence>
<dbReference type="Gene3D" id="3.40.190.10">
    <property type="entry name" value="Periplasmic binding protein-like II"/>
    <property type="match status" value="1"/>
</dbReference>
<name>A0A4R2N458_9BURK</name>
<keyword evidence="2" id="KW-0732">Signal</keyword>
<dbReference type="EMBL" id="SLXH01000026">
    <property type="protein sequence ID" value="TCP15021.1"/>
    <property type="molecule type" value="Genomic_DNA"/>
</dbReference>
<dbReference type="InterPro" id="IPR005064">
    <property type="entry name" value="BUG"/>
</dbReference>
<dbReference type="OrthoDB" id="8678477at2"/>
<feature type="chain" id="PRO_5021023261" evidence="2">
    <location>
        <begin position="35"/>
        <end position="330"/>
    </location>
</feature>
<dbReference type="Gene3D" id="3.40.190.150">
    <property type="entry name" value="Bordetella uptake gene, domain 1"/>
    <property type="match status" value="1"/>
</dbReference>
<keyword evidence="4" id="KW-1185">Reference proteome</keyword>
<evidence type="ECO:0000256" key="2">
    <source>
        <dbReference type="SAM" id="SignalP"/>
    </source>
</evidence>
<comment type="similarity">
    <text evidence="1">Belongs to the UPF0065 (bug) family.</text>
</comment>
<dbReference type="PROSITE" id="PS51318">
    <property type="entry name" value="TAT"/>
    <property type="match status" value="1"/>
</dbReference>
<dbReference type="Proteomes" id="UP000295182">
    <property type="component" value="Unassembled WGS sequence"/>
</dbReference>
<reference evidence="3 4" key="1">
    <citation type="submission" date="2019-03" db="EMBL/GenBank/DDBJ databases">
        <title>Genomic Encyclopedia of Type Strains, Phase IV (KMG-IV): sequencing the most valuable type-strain genomes for metagenomic binning, comparative biology and taxonomic classification.</title>
        <authorList>
            <person name="Goeker M."/>
        </authorList>
    </citation>
    <scope>NUCLEOTIDE SEQUENCE [LARGE SCALE GENOMIC DNA]</scope>
    <source>
        <strain evidence="3 4">DSM 1837</strain>
    </source>
</reference>
<dbReference type="Pfam" id="PF03401">
    <property type="entry name" value="TctC"/>
    <property type="match status" value="1"/>
</dbReference>
<dbReference type="PIRSF" id="PIRSF017082">
    <property type="entry name" value="YflP"/>
    <property type="match status" value="1"/>
</dbReference>
<evidence type="ECO:0000256" key="1">
    <source>
        <dbReference type="ARBA" id="ARBA00006987"/>
    </source>
</evidence>
<dbReference type="RefSeq" id="WP_119014068.1">
    <property type="nucleotide sequence ID" value="NZ_QXNC01000027.1"/>
</dbReference>
<comment type="caution">
    <text evidence="3">The sequence shown here is derived from an EMBL/GenBank/DDBJ whole genome shotgun (WGS) entry which is preliminary data.</text>
</comment>
<dbReference type="PANTHER" id="PTHR42928:SF5">
    <property type="entry name" value="BLR1237 PROTEIN"/>
    <property type="match status" value="1"/>
</dbReference>
<organism evidence="3 4">
    <name type="scientific">Simplicispira metamorpha</name>
    <dbReference type="NCBI Taxonomy" id="80881"/>
    <lineage>
        <taxon>Bacteria</taxon>
        <taxon>Pseudomonadati</taxon>
        <taxon>Pseudomonadota</taxon>
        <taxon>Betaproteobacteria</taxon>
        <taxon>Burkholderiales</taxon>
        <taxon>Comamonadaceae</taxon>
        <taxon>Simplicispira</taxon>
    </lineage>
</organism>